<feature type="region of interest" description="Disordered" evidence="1">
    <location>
        <begin position="390"/>
        <end position="409"/>
    </location>
</feature>
<comment type="caution">
    <text evidence="3">The sequence shown here is derived from an EMBL/GenBank/DDBJ whole genome shotgun (WGS) entry which is preliminary data.</text>
</comment>
<evidence type="ECO:0000256" key="2">
    <source>
        <dbReference type="SAM" id="Phobius"/>
    </source>
</evidence>
<protein>
    <recommendedName>
        <fullName evidence="5">Peroxin 22-like protein</fullName>
    </recommendedName>
</protein>
<dbReference type="OrthoDB" id="5327700at2759"/>
<feature type="compositionally biased region" description="Low complexity" evidence="1">
    <location>
        <begin position="1"/>
        <end position="14"/>
    </location>
</feature>
<feature type="region of interest" description="Disordered" evidence="1">
    <location>
        <begin position="60"/>
        <end position="109"/>
    </location>
</feature>
<keyword evidence="2" id="KW-0472">Membrane</keyword>
<evidence type="ECO:0000313" key="4">
    <source>
        <dbReference type="Proteomes" id="UP000033647"/>
    </source>
</evidence>
<name>A0A0F4GC37_9PEZI</name>
<accession>A0A0F4GC37</accession>
<proteinExistence type="predicted"/>
<feature type="compositionally biased region" description="Basic and acidic residues" evidence="1">
    <location>
        <begin position="206"/>
        <end position="224"/>
    </location>
</feature>
<evidence type="ECO:0008006" key="5">
    <source>
        <dbReference type="Google" id="ProtNLM"/>
    </source>
</evidence>
<keyword evidence="2" id="KW-0812">Transmembrane</keyword>
<evidence type="ECO:0000313" key="3">
    <source>
        <dbReference type="EMBL" id="KJX94936.1"/>
    </source>
</evidence>
<organism evidence="3 4">
    <name type="scientific">Zymoseptoria brevis</name>
    <dbReference type="NCBI Taxonomy" id="1047168"/>
    <lineage>
        <taxon>Eukaryota</taxon>
        <taxon>Fungi</taxon>
        <taxon>Dikarya</taxon>
        <taxon>Ascomycota</taxon>
        <taxon>Pezizomycotina</taxon>
        <taxon>Dothideomycetes</taxon>
        <taxon>Dothideomycetidae</taxon>
        <taxon>Mycosphaerellales</taxon>
        <taxon>Mycosphaerellaceae</taxon>
        <taxon>Zymoseptoria</taxon>
    </lineage>
</organism>
<gene>
    <name evidence="3" type="ORF">TI39_contig4149g00001</name>
</gene>
<keyword evidence="2" id="KW-1133">Transmembrane helix</keyword>
<sequence>MPYDRTYRKTTTTTRNRRPNYIPPPAGGSHGHSIFGYWVPLVTIGTLAVGGLAAWAWSERSDEDEYPEDKPQRPSNASGGGVYGPPPGAEPTGILPHQRPQSGLATVGAEGYGSAGAASTFYGGGASTSTEQSRSVEQQRTDATFLGRMSGVIRRTPSPQQFFDTASRQVAAAGAAAGAALSSIIEVESDHGDRAEEVVMNARREERDGFSDHERWSEEADGRQRTGKSGRAKRTVAVVLSADFDPREEADDADFYTEHASILSHLPPHHDPSTTELFILIYSPNLKSLPSLPSNLGDSSYSAISTPALTPGSEGSSSDHFDALYTQALSLVTHPTQIMPFTTPSGYLSMLRHLAPQIVYVSDVLAGKEGEIVGELKGWVGHTVLVVGDGGHGGLADTTDEDEGGQGKEQRWWERSAMVGLGKEMEVVDAARVGDDWGRRGRGRE</sequence>
<reference evidence="3 4" key="1">
    <citation type="submission" date="2015-03" db="EMBL/GenBank/DDBJ databases">
        <title>RNA-seq based gene annotation and comparative genomics of four Zymoseptoria species reveal species-specific pathogenicity related genes and transposable element activity.</title>
        <authorList>
            <person name="Grandaubert J."/>
            <person name="Bhattacharyya A."/>
            <person name="Stukenbrock E.H."/>
        </authorList>
    </citation>
    <scope>NUCLEOTIDE SEQUENCE [LARGE SCALE GENOMIC DNA]</scope>
    <source>
        <strain evidence="3 4">Zb18110</strain>
    </source>
</reference>
<dbReference type="Proteomes" id="UP000033647">
    <property type="component" value="Unassembled WGS sequence"/>
</dbReference>
<dbReference type="AlphaFoldDB" id="A0A0F4GC37"/>
<feature type="region of interest" description="Disordered" evidence="1">
    <location>
        <begin position="1"/>
        <end position="26"/>
    </location>
</feature>
<dbReference type="EMBL" id="LAFY01004108">
    <property type="protein sequence ID" value="KJX94936.1"/>
    <property type="molecule type" value="Genomic_DNA"/>
</dbReference>
<evidence type="ECO:0000256" key="1">
    <source>
        <dbReference type="SAM" id="MobiDB-lite"/>
    </source>
</evidence>
<keyword evidence="4" id="KW-1185">Reference proteome</keyword>
<feature type="transmembrane region" description="Helical" evidence="2">
    <location>
        <begin position="35"/>
        <end position="57"/>
    </location>
</feature>
<feature type="region of interest" description="Disordered" evidence="1">
    <location>
        <begin position="206"/>
        <end position="230"/>
    </location>
</feature>